<dbReference type="FunFam" id="2.30.29.30:FF:000054">
    <property type="entry name" value="PH and SEC7 domain-containing protein 3"/>
    <property type="match status" value="1"/>
</dbReference>
<evidence type="ECO:0000256" key="4">
    <source>
        <dbReference type="ARBA" id="ARBA00023054"/>
    </source>
</evidence>
<evidence type="ECO:0000256" key="5">
    <source>
        <dbReference type="ARBA" id="ARBA00023136"/>
    </source>
</evidence>
<feature type="compositionally biased region" description="Basic and acidic residues" evidence="7">
    <location>
        <begin position="1370"/>
        <end position="1380"/>
    </location>
</feature>
<dbReference type="GO" id="GO:0032012">
    <property type="term" value="P:regulation of ARF protein signal transduction"/>
    <property type="evidence" value="ECO:0007669"/>
    <property type="project" value="InterPro"/>
</dbReference>
<evidence type="ECO:0000259" key="8">
    <source>
        <dbReference type="PROSITE" id="PS50003"/>
    </source>
</evidence>
<dbReference type="InterPro" id="IPR041681">
    <property type="entry name" value="PH_9"/>
</dbReference>
<feature type="domain" description="PH" evidence="8">
    <location>
        <begin position="1126"/>
        <end position="1239"/>
    </location>
</feature>
<keyword evidence="6" id="KW-0966">Cell projection</keyword>
<dbReference type="InterPro" id="IPR000904">
    <property type="entry name" value="Sec7_dom"/>
</dbReference>
<feature type="region of interest" description="Disordered" evidence="7">
    <location>
        <begin position="1082"/>
        <end position="1114"/>
    </location>
</feature>
<dbReference type="OrthoDB" id="2157641at2759"/>
<reference evidence="10" key="2">
    <citation type="journal article" date="2020" name="Biotechnol. Bioeng.">
        <title>Chromosome-scale scaffolds for the Chinese hamster reference genome assembly to facilitate the study of the CHO epigenome.</title>
        <authorList>
            <person name="Hilliard W."/>
            <person name="MacDonald M."/>
            <person name="Lee K.H."/>
        </authorList>
    </citation>
    <scope>NUCLEOTIDE SEQUENCE [LARGE SCALE GENOMIC DNA]</scope>
    <source>
        <strain evidence="10">17A/GY</strain>
    </source>
</reference>
<dbReference type="Pfam" id="PF01369">
    <property type="entry name" value="Sec7"/>
    <property type="match status" value="1"/>
</dbReference>
<gene>
    <name evidence="11" type="primary">Psd3</name>
</gene>
<keyword evidence="4" id="KW-0175">Coiled coil</keyword>
<evidence type="ECO:0000256" key="6">
    <source>
        <dbReference type="ARBA" id="ARBA00023273"/>
    </source>
</evidence>
<feature type="domain" description="SEC7" evidence="9">
    <location>
        <begin position="901"/>
        <end position="1075"/>
    </location>
</feature>
<keyword evidence="5" id="KW-0472">Membrane</keyword>
<dbReference type="RefSeq" id="XP_027290684.1">
    <property type="nucleotide sequence ID" value="XM_027434883.2"/>
</dbReference>
<evidence type="ECO:0000256" key="7">
    <source>
        <dbReference type="SAM" id="MobiDB-lite"/>
    </source>
</evidence>
<dbReference type="GO" id="GO:0005085">
    <property type="term" value="F:guanyl-nucleotide exchange factor activity"/>
    <property type="evidence" value="ECO:0007669"/>
    <property type="project" value="InterPro"/>
</dbReference>
<proteinExistence type="predicted"/>
<dbReference type="PANTHER" id="PTHR10663:SF337">
    <property type="entry name" value="PH AND SEC7 DOMAIN-CONTAINING PROTEIN 3"/>
    <property type="match status" value="1"/>
</dbReference>
<evidence type="ECO:0000256" key="3">
    <source>
        <dbReference type="ARBA" id="ARBA00022553"/>
    </source>
</evidence>
<reference evidence="10" key="1">
    <citation type="journal article" date="2018" name="Biotechnol. Bioeng.">
        <title>A reference genome of the Chinese hamster based on a hybrid assembly strategy.</title>
        <authorList>
            <person name="Rupp O."/>
            <person name="MacDonald M.L."/>
            <person name="Li S."/>
            <person name="Dhiman H."/>
            <person name="Polson S."/>
            <person name="Griep S."/>
            <person name="Heffner K."/>
            <person name="Hernandez I."/>
            <person name="Brinkrolf K."/>
            <person name="Jadhav V."/>
            <person name="Samoudi M."/>
            <person name="Hao H."/>
            <person name="Kingham B."/>
            <person name="Goesmann A."/>
            <person name="Betenbaugh M.J."/>
            <person name="Lewis N.E."/>
            <person name="Borth N."/>
            <person name="Lee K.H."/>
        </authorList>
    </citation>
    <scope>NUCLEOTIDE SEQUENCE [LARGE SCALE GENOMIC DNA]</scope>
    <source>
        <strain evidence="10">17A/GY</strain>
    </source>
</reference>
<dbReference type="PROSITE" id="PS50003">
    <property type="entry name" value="PH_DOMAIN"/>
    <property type="match status" value="1"/>
</dbReference>
<evidence type="ECO:0000256" key="2">
    <source>
        <dbReference type="ARBA" id="ARBA00022475"/>
    </source>
</evidence>
<dbReference type="SUPFAM" id="SSF48425">
    <property type="entry name" value="Sec7 domain"/>
    <property type="match status" value="1"/>
</dbReference>
<evidence type="ECO:0000313" key="11">
    <source>
        <dbReference type="RefSeq" id="XP_027244699.1"/>
    </source>
</evidence>
<dbReference type="PANTHER" id="PTHR10663">
    <property type="entry name" value="GUANYL-NUCLEOTIDE EXCHANGE FACTOR"/>
    <property type="match status" value="1"/>
</dbReference>
<accession>A0A9J7EYG3</accession>
<dbReference type="PROSITE" id="PS50190">
    <property type="entry name" value="SEC7"/>
    <property type="match status" value="1"/>
</dbReference>
<feature type="region of interest" description="Disordered" evidence="7">
    <location>
        <begin position="503"/>
        <end position="527"/>
    </location>
</feature>
<dbReference type="FunFam" id="1.10.1000.11:FF:000004">
    <property type="entry name" value="PH and SEC7 domain-containing protein 2"/>
    <property type="match status" value="1"/>
</dbReference>
<feature type="region of interest" description="Disordered" evidence="7">
    <location>
        <begin position="374"/>
        <end position="393"/>
    </location>
</feature>
<dbReference type="InterPro" id="IPR023394">
    <property type="entry name" value="Sec7_C_sf"/>
</dbReference>
<evidence type="ECO:0000259" key="9">
    <source>
        <dbReference type="PROSITE" id="PS50190"/>
    </source>
</evidence>
<feature type="compositionally biased region" description="Basic and acidic residues" evidence="7">
    <location>
        <begin position="1082"/>
        <end position="1099"/>
    </location>
</feature>
<name>A0A9J7EYG3_CRIGR</name>
<keyword evidence="2" id="KW-1003">Cell membrane</keyword>
<dbReference type="CTD" id="23362"/>
<reference evidence="11" key="3">
    <citation type="submission" date="2025-08" db="UniProtKB">
        <authorList>
            <consortium name="RefSeq"/>
        </authorList>
    </citation>
    <scope>IDENTIFICATION</scope>
    <source>
        <strain evidence="11">17A/GY</strain>
        <tissue evidence="11">Liver</tissue>
    </source>
</reference>
<dbReference type="CDD" id="cd00171">
    <property type="entry name" value="Sec7"/>
    <property type="match status" value="1"/>
</dbReference>
<evidence type="ECO:0000256" key="1">
    <source>
        <dbReference type="ARBA" id="ARBA00004632"/>
    </source>
</evidence>
<dbReference type="GO" id="GO:0032587">
    <property type="term" value="C:ruffle membrane"/>
    <property type="evidence" value="ECO:0007669"/>
    <property type="project" value="UniProtKB-SubCell"/>
</dbReference>
<comment type="subcellular location">
    <subcellularLocation>
        <location evidence="1">Cell projection</location>
        <location evidence="1">Ruffle membrane</location>
    </subcellularLocation>
</comment>
<dbReference type="GeneID" id="100754008"/>
<dbReference type="SMART" id="SM00233">
    <property type="entry name" value="PH"/>
    <property type="match status" value="1"/>
</dbReference>
<dbReference type="SUPFAM" id="SSF50729">
    <property type="entry name" value="PH domain-like"/>
    <property type="match status" value="1"/>
</dbReference>
<dbReference type="CDD" id="cd13295">
    <property type="entry name" value="PH_EFA6"/>
    <property type="match status" value="1"/>
</dbReference>
<keyword evidence="3" id="KW-0597">Phosphoprotein</keyword>
<feature type="compositionally biased region" description="Low complexity" evidence="7">
    <location>
        <begin position="1352"/>
        <end position="1362"/>
    </location>
</feature>
<dbReference type="RefSeq" id="XP_027244699.1">
    <property type="nucleotide sequence ID" value="XM_027388898.2"/>
</dbReference>
<dbReference type="InterPro" id="IPR001849">
    <property type="entry name" value="PH_domain"/>
</dbReference>
<protein>
    <submittedName>
        <fullName evidence="11">PH and SEC7 domain-containing protein 3 isoform X1</fullName>
    </submittedName>
</protein>
<organism evidence="10 11">
    <name type="scientific">Cricetulus griseus</name>
    <name type="common">Chinese hamster</name>
    <name type="synonym">Cricetulus barabensis griseus</name>
    <dbReference type="NCBI Taxonomy" id="10029"/>
    <lineage>
        <taxon>Eukaryota</taxon>
        <taxon>Metazoa</taxon>
        <taxon>Chordata</taxon>
        <taxon>Craniata</taxon>
        <taxon>Vertebrata</taxon>
        <taxon>Euteleostomi</taxon>
        <taxon>Mammalia</taxon>
        <taxon>Eutheria</taxon>
        <taxon>Euarchontoglires</taxon>
        <taxon>Glires</taxon>
        <taxon>Rodentia</taxon>
        <taxon>Myomorpha</taxon>
        <taxon>Muroidea</taxon>
        <taxon>Cricetidae</taxon>
        <taxon>Cricetinae</taxon>
        <taxon>Cricetulus</taxon>
    </lineage>
</organism>
<evidence type="ECO:0000313" key="10">
    <source>
        <dbReference type="Proteomes" id="UP001108280"/>
    </source>
</evidence>
<dbReference type="InterPro" id="IPR011993">
    <property type="entry name" value="PH-like_dom_sf"/>
</dbReference>
<dbReference type="KEGG" id="cge:100754008"/>
<feature type="region of interest" description="Disordered" evidence="7">
    <location>
        <begin position="644"/>
        <end position="667"/>
    </location>
</feature>
<dbReference type="InterPro" id="IPR035999">
    <property type="entry name" value="Sec7_dom_sf"/>
</dbReference>
<feature type="region of interest" description="Disordered" evidence="7">
    <location>
        <begin position="1344"/>
        <end position="1389"/>
    </location>
</feature>
<dbReference type="Gene3D" id="1.10.1000.11">
    <property type="entry name" value="Arf Nucleotide-binding Site Opener,domain 2"/>
    <property type="match status" value="1"/>
</dbReference>
<dbReference type="SMART" id="SM00222">
    <property type="entry name" value="Sec7"/>
    <property type="match status" value="1"/>
</dbReference>
<sequence>MNSSLAAGETVGAESCLPTAAEALRSKTRAKTSPAPLEEMAEQPQQQHMKTSFLFIQLQPPPTRATLTLPAPSPATAASRAAPGGLEEGHIFPSSRTGFLACWDLRYTQDLATTPLSLLPAESPGTQTPAVFNCYSLKEKKEETEKLQNLDVRRGGVCRSPHSRRCLAPASRKLGQPQGLPCRLASPTPTMNDGNSSPSMGWKHWPVISAHKDLRGMDPQARNAIELSGPQSTPSYSADSGKWAIQRRGTATQEVLRKNCEEETGTTVLATRARLFRYCPMIRISQSCPAPPAAVPLKTLPLIVDVVSCITILFSASLDHPSQHASSWGPPPPSSLGVPLSRQAETFVWVNNASAHSQSVAKAKYEFLFGKSEDKTPDTSDHGGSTLLPPTVTNEFPEYGTMEEGGEGLRASLDFDTKSLPCRPLEQQAVHLLAGQDSMLSSVTEGPNDASQCHPQEQSLQPIDSLISALKATEARIASGTFQATKVLDKDAKFSVQPVNKELSTAGHKPQRTHRTFPAGRESPDLPLSVEVSTDRNFSLNIQEDLTALLPEEAQAELSQITNYRRQGPLCVQEPVCPVSSLRTSIGSHNPVDRAGVLKDQRSDLGREHPRGCDSGGFMGRQGRIKHVEFQGVEILWTGEKAESQHPIDVETSPARTASPVSKGFAKGPSHYSSAAGLCSNSVNLTGSVWDETWKVPSAKPGVSLGTLSPVPLGESGEDEVFLRESKEHLEENLDLQGDKESHGNQRCREVKFLEQEEHLRGGDDDILGTGYTEDSTDVYSSQFETILDNTSLYYSAESLETLYSEPDSYFSFEMPLTPMIQQRIREGGQFLERTSVEGHQDVLSVSADGGIMMGYSTGIINGLHDSATSIYTKGPQEITFWGSGSHSHAEVKTRPDAHSEMGSTEILEKETTESLSNGTNSNVEAAKRLAKRLYHLDRFKRSDVAKHLGKNNEFSRLVAEEYLKFFDFTGMTLDQSLRYFFKAFSLVGETQERERVLIHFSNRYFYCNPDTITSQDGVHCLTCAMMLLNTDLHGHNIGKKMTCQEFITNLQGVNEGVDFSKDLLKALYNSIKNEKLEWAVDDEEKKKSPSEGTDEKANGTHPKTISRIGSTTNPFLDIPHDPNAAVYKSGFLARKIHADMDGKKTPRGKRGWKTFYAVLKGTVLYLQKDEYKPEKALSEEDLKNAVSVHHALASKATDYEKKPNVFKLKTADWRVLLFQTQSPEEMQGWISKINCVAAVFSAPPFPAAIGSQKKFSRPLLPATTTKLSQEEQLKSHESKLKQITTELAEHRSYPPDKKVKAKDVDEYKLKDHYLDFEKTRYEIYVNILKEGGKELLSTEGNEAVGLKKSHSSPSLNPDSSPVTAKVKRNVSERKDHRPETPGIKQKVT</sequence>
<dbReference type="Proteomes" id="UP001108280">
    <property type="component" value="Chromosome 1"/>
</dbReference>
<dbReference type="Pfam" id="PF15410">
    <property type="entry name" value="PH_9"/>
    <property type="match status" value="1"/>
</dbReference>
<feature type="compositionally biased region" description="Polar residues" evidence="7">
    <location>
        <begin position="1102"/>
        <end position="1114"/>
    </location>
</feature>
<dbReference type="Gene3D" id="2.30.29.30">
    <property type="entry name" value="Pleckstrin-homology domain (PH domain)/Phosphotyrosine-binding domain (PTB)"/>
    <property type="match status" value="1"/>
</dbReference>
<keyword evidence="10" id="KW-1185">Reference proteome</keyword>